<feature type="domain" description="DUF3857" evidence="3">
    <location>
        <begin position="79"/>
        <end position="240"/>
    </location>
</feature>
<accession>Q7UYI3</accession>
<dbReference type="SUPFAM" id="SSF48452">
    <property type="entry name" value="TPR-like"/>
    <property type="match status" value="1"/>
</dbReference>
<feature type="chain" id="PRO_5004294379" description="DUF3857 domain-containing protein" evidence="1">
    <location>
        <begin position="31"/>
        <end position="1386"/>
    </location>
</feature>
<dbReference type="OrthoDB" id="269922at2"/>
<feature type="domain" description="Transglutaminase-like" evidence="2">
    <location>
        <begin position="338"/>
        <end position="381"/>
    </location>
</feature>
<keyword evidence="5" id="KW-1185">Reference proteome</keyword>
<dbReference type="PATRIC" id="fig|243090.15.peg.286"/>
<evidence type="ECO:0000256" key="1">
    <source>
        <dbReference type="SAM" id="SignalP"/>
    </source>
</evidence>
<dbReference type="EnsemblBacteria" id="CAD71659">
    <property type="protein sequence ID" value="CAD71659"/>
    <property type="gene ID" value="RB574"/>
</dbReference>
<evidence type="ECO:0000259" key="2">
    <source>
        <dbReference type="Pfam" id="PF01841"/>
    </source>
</evidence>
<dbReference type="Pfam" id="PF12969">
    <property type="entry name" value="DUF3857"/>
    <property type="match status" value="1"/>
</dbReference>
<dbReference type="InterPro" id="IPR024618">
    <property type="entry name" value="DUF3857"/>
</dbReference>
<feature type="signal peptide" evidence="1">
    <location>
        <begin position="1"/>
        <end position="30"/>
    </location>
</feature>
<dbReference type="Pfam" id="PF01841">
    <property type="entry name" value="Transglut_core"/>
    <property type="match status" value="1"/>
</dbReference>
<keyword evidence="1" id="KW-0732">Signal</keyword>
<protein>
    <recommendedName>
        <fullName evidence="6">DUF3857 domain-containing protein</fullName>
    </recommendedName>
</protein>
<dbReference type="InParanoid" id="Q7UYI3"/>
<dbReference type="InterPro" id="IPR038765">
    <property type="entry name" value="Papain-like_cys_pep_sf"/>
</dbReference>
<dbReference type="Gene3D" id="2.60.40.3140">
    <property type="match status" value="1"/>
</dbReference>
<dbReference type="KEGG" id="rba:RB574"/>
<gene>
    <name evidence="4" type="ordered locus">RB574</name>
</gene>
<dbReference type="eggNOG" id="COG0457">
    <property type="taxonomic scope" value="Bacteria"/>
</dbReference>
<evidence type="ECO:0008006" key="6">
    <source>
        <dbReference type="Google" id="ProtNLM"/>
    </source>
</evidence>
<evidence type="ECO:0000313" key="5">
    <source>
        <dbReference type="Proteomes" id="UP000001025"/>
    </source>
</evidence>
<dbReference type="InterPro" id="IPR002931">
    <property type="entry name" value="Transglutaminase-like"/>
</dbReference>
<dbReference type="STRING" id="243090.RB574"/>
<evidence type="ECO:0000259" key="3">
    <source>
        <dbReference type="Pfam" id="PF12969"/>
    </source>
</evidence>
<dbReference type="Gene3D" id="3.10.620.30">
    <property type="match status" value="1"/>
</dbReference>
<reference evidence="4 5" key="1">
    <citation type="journal article" date="2003" name="Proc. Natl. Acad. Sci. U.S.A.">
        <title>Complete genome sequence of the marine planctomycete Pirellula sp. strain 1.</title>
        <authorList>
            <person name="Gloeckner F.O."/>
            <person name="Kube M."/>
            <person name="Bauer M."/>
            <person name="Teeling H."/>
            <person name="Lombardot T."/>
            <person name="Ludwig W."/>
            <person name="Gade D."/>
            <person name="Beck A."/>
            <person name="Borzym K."/>
            <person name="Heitmann K."/>
            <person name="Rabus R."/>
            <person name="Schlesner H."/>
            <person name="Amann R."/>
            <person name="Reinhardt R."/>
        </authorList>
    </citation>
    <scope>NUCLEOTIDE SEQUENCE [LARGE SCALE GENOMIC DNA]</scope>
    <source>
        <strain evidence="5">DSM 10527 / NCIMB 13988 / SH1</strain>
    </source>
</reference>
<proteinExistence type="predicted"/>
<name>Q7UYI3_RHOBA</name>
<organism evidence="4 5">
    <name type="scientific">Rhodopirellula baltica (strain DSM 10527 / NCIMB 13988 / SH1)</name>
    <dbReference type="NCBI Taxonomy" id="243090"/>
    <lineage>
        <taxon>Bacteria</taxon>
        <taxon>Pseudomonadati</taxon>
        <taxon>Planctomycetota</taxon>
        <taxon>Planctomycetia</taxon>
        <taxon>Pirellulales</taxon>
        <taxon>Pirellulaceae</taxon>
        <taxon>Rhodopirellula</taxon>
    </lineage>
</organism>
<dbReference type="InterPro" id="IPR011990">
    <property type="entry name" value="TPR-like_helical_dom_sf"/>
</dbReference>
<dbReference type="SUPFAM" id="SSF54001">
    <property type="entry name" value="Cysteine proteinases"/>
    <property type="match status" value="1"/>
</dbReference>
<dbReference type="Proteomes" id="UP000001025">
    <property type="component" value="Chromosome"/>
</dbReference>
<sequence length="1386" mass="156344">MPMRSQTYSLSLLWSLSFALTVFATGFANAAETDVDLPWKGKLFEAPADAVLEGAAKIPQPEADESEYLVWDERTQISADHRVTRTERQVYRILSRDDIETRGSLAAAWTPWLEERPLMRARVITQDGLVHELDSSTITESSASNVQNQVYTDTRILTAPLPAIAIGSIVETEVITKEHTAFCPSGIVGRVVWERFSKCHHLYTEVRADASIDLSLHGVGKSVPLQIQQVGNEKVWSLKQYQPDPIKVLWDYTPSDHTPMSFVTYCTGTSWADIAAYYDDMVNRQIADSELGNLPDQVKQNWRANHDEDDRRALVTIAWAQIMNSIRYTGIEFGVSAIQPARPIDTLRRRYGDCKDQACLMVAMLRQLDIEAYVALQNTQSLADAAADAPALNAFDHAIVYVPRQDDLKEMWIDMTASYTSFGELPADDQDRLTLVAAPTTDNLRRTSPSRSSDNIRRHKTVYQLKTNGPSTATVTSSSTGIFASYLRSAYASQTRQQVRESLKEQYAEVYGDAELSEIQYDNPNQPTSPEFTVQYQFDSTGICTNDLGRLVIELAPGAAFNYLPYEFVGPEYNQLPDDPDAIERTLPYEISRFIYRTEMELHPPSGFEAVSLPEPKTIQVGKFQVAMTCKTNPDGSVHFELQLNTGDGKLSPDQLPEFRDKFLTLSSNAAPSEWLVPIEFAYQPTLRFENGDEAGAIRQMLQIAEETPEDVFNRSELSSALLNVGLVRESQEVADQLVADAPESELAHWTSAWASMHDRRGRNMYPGIDREKVLTRLRRMLELNPSSVNGRYNLAVILEHDNELTRYSDRESMLEAAKIYRSLLDEQAFESVVVNYGILLAHLEDTQALRRLVRTYPTLNEPWIFLAVAEINRNGIAAGNRVLDQATNTLDGDFIQANVAARLRTFRRYDLLQEFLENRPDLKGVSSSLRHLERYEDVKLEPSDPASAMQSFLARVLKFGPDVEKLRELYTSSDNDKFIVADLEKLPPSLYQIPEVIRTTFGQPDLGEDIVSLYEFEMEGDDIGGYTVTASIIDDVDIQDSFIARKVVRDGETYRLLHPGRFMHNHGIKALELIDNGHVEEAKTWINPHYQVERDRVGMFNQFAASPFAQSWFASSESDVQALRLAALLLASRNTADQNIADKLVKVRDQYPALLQLQIDRSRLTHLAEQQHFEELLKLSNQMLENYPRTPELLNARLTAELGLNQHAKAESTLKLLDGQDTQIGITSHLAYLTQTDGHDRALEYALQLHKKKPEMTSLLSTIGWRSLFTGKSSQFVDEAEEATIHSFTMRELSANRHTLACVYADDGQLTKAFLTLTEAIDARNGVEESFDQLVRGRIAQRCGLPEAAERYYREVQPAMFNEPAGASCVELANRWIQSIETPEE</sequence>
<dbReference type="EMBL" id="BX294134">
    <property type="protein sequence ID" value="CAD71659.1"/>
    <property type="molecule type" value="Genomic_DNA"/>
</dbReference>
<dbReference type="Gene3D" id="1.25.40.10">
    <property type="entry name" value="Tetratricopeptide repeat domain"/>
    <property type="match status" value="2"/>
</dbReference>
<dbReference type="eggNOG" id="COG1305">
    <property type="taxonomic scope" value="Bacteria"/>
</dbReference>
<dbReference type="HOGENOM" id="CLU_255103_0_0_0"/>
<evidence type="ECO:0000313" key="4">
    <source>
        <dbReference type="EMBL" id="CAD71659.1"/>
    </source>
</evidence>